<evidence type="ECO:0000256" key="6">
    <source>
        <dbReference type="RuleBase" id="RU004512"/>
    </source>
</evidence>
<keyword evidence="2 5" id="KW-0312">Gluconeogenesis</keyword>
<feature type="binding site" evidence="5">
    <location>
        <begin position="9"/>
        <end position="16"/>
    </location>
    <ligand>
        <name>substrate</name>
    </ligand>
</feature>
<reference evidence="7" key="1">
    <citation type="submission" date="2022-10" db="EMBL/GenBank/DDBJ databases">
        <title>Hoeflea sp. G2-23, isolated from marine algae.</title>
        <authorList>
            <person name="Kristyanto S."/>
            <person name="Kim J.M."/>
            <person name="Jeon C.O."/>
        </authorList>
    </citation>
    <scope>NUCLEOTIDE SEQUENCE</scope>
    <source>
        <strain evidence="7">G2-23</strain>
    </source>
</reference>
<dbReference type="HAMAP" id="MF_01039">
    <property type="entry name" value="PGAM_GpmA"/>
    <property type="match status" value="1"/>
</dbReference>
<keyword evidence="8" id="KW-1185">Reference proteome</keyword>
<accession>A0ABT3ZCB2</accession>
<feature type="binding site" evidence="5">
    <location>
        <begin position="22"/>
        <end position="23"/>
    </location>
    <ligand>
        <name>substrate</name>
    </ligand>
</feature>
<dbReference type="InterPro" id="IPR013078">
    <property type="entry name" value="His_Pase_superF_clade-1"/>
</dbReference>
<protein>
    <recommendedName>
        <fullName evidence="5 6">2,3-bisphosphoglycerate-dependent phosphoglycerate mutase</fullName>
        <shortName evidence="5">BPG-dependent PGAM</shortName>
        <shortName evidence="5">PGAM</shortName>
        <shortName evidence="5">Phosphoglyceromutase</shortName>
        <shortName evidence="5">dPGM</shortName>
        <ecNumber evidence="5 6">5.4.2.11</ecNumber>
    </recommendedName>
</protein>
<dbReference type="NCBIfam" id="TIGR01258">
    <property type="entry name" value="pgm_1"/>
    <property type="match status" value="2"/>
</dbReference>
<gene>
    <name evidence="5" type="primary">gpmA</name>
    <name evidence="7" type="ORF">OEG84_17445</name>
</gene>
<dbReference type="EMBL" id="JAOVZR010000001">
    <property type="protein sequence ID" value="MCY0149442.1"/>
    <property type="molecule type" value="Genomic_DNA"/>
</dbReference>
<dbReference type="InterPro" id="IPR029033">
    <property type="entry name" value="His_PPase_superfam"/>
</dbReference>
<proteinExistence type="inferred from homology"/>
<dbReference type="EC" id="5.4.2.11" evidence="5 6"/>
<evidence type="ECO:0000256" key="2">
    <source>
        <dbReference type="ARBA" id="ARBA00022432"/>
    </source>
</evidence>
<comment type="pathway">
    <text evidence="5 6">Carbohydrate degradation; glycolysis; pyruvate from D-glyceraldehyde 3-phosphate: step 3/5.</text>
</comment>
<dbReference type="NCBIfam" id="NF002339">
    <property type="entry name" value="PRK01295.1"/>
    <property type="match status" value="1"/>
</dbReference>
<dbReference type="PANTHER" id="PTHR11931">
    <property type="entry name" value="PHOSPHOGLYCERATE MUTASE"/>
    <property type="match status" value="1"/>
</dbReference>
<feature type="binding site" evidence="5">
    <location>
        <begin position="88"/>
        <end position="91"/>
    </location>
    <ligand>
        <name>substrate</name>
    </ligand>
</feature>
<feature type="binding site" evidence="5">
    <location>
        <begin position="159"/>
        <end position="160"/>
    </location>
    <ligand>
        <name>substrate</name>
    </ligand>
</feature>
<feature type="site" description="Transition state stabilizer" evidence="5">
    <location>
        <position position="158"/>
    </location>
</feature>
<dbReference type="PIRSF" id="PIRSF000709">
    <property type="entry name" value="6PFK_2-Ptase"/>
    <property type="match status" value="1"/>
</dbReference>
<name>A0ABT3ZCB2_9HYPH</name>
<comment type="similarity">
    <text evidence="1 5">Belongs to the phosphoglycerate mutase family. BPG-dependent PGAM subfamily.</text>
</comment>
<dbReference type="Gene3D" id="3.40.50.1240">
    <property type="entry name" value="Phosphoglycerate mutase-like"/>
    <property type="match status" value="1"/>
</dbReference>
<comment type="subunit">
    <text evidence="5">Homodimer.</text>
</comment>
<comment type="caution">
    <text evidence="7">The sequence shown here is derived from an EMBL/GenBank/DDBJ whole genome shotgun (WGS) entry which is preliminary data.</text>
</comment>
<feature type="active site" description="Proton donor/acceptor" evidence="5">
    <location>
        <position position="88"/>
    </location>
</feature>
<evidence type="ECO:0000313" key="7">
    <source>
        <dbReference type="EMBL" id="MCY0149442.1"/>
    </source>
</evidence>
<keyword evidence="3 5" id="KW-0324">Glycolysis</keyword>
<sequence>MSGTLVLVRHGQSEWNLKNLFTGWKDPDLTELGVEEAKTGAQALKQTGLKFDIAFTSVLIRAQHTLDLIMEGIGQTDLEVIRDEALNERDYGDLAGLNKNDARKKWGEEQVHIWRRSYDVPPPGGESLKDTGARVWPYYMIEILPRVLRGETVLVAAHGNSLRSLVMILDRLTRDQILKVNLATGVPIVYKLNADSTVASKEVLGDMSKAH</sequence>
<dbReference type="PROSITE" id="PS00175">
    <property type="entry name" value="PG_MUTASE"/>
    <property type="match status" value="1"/>
</dbReference>
<dbReference type="SMART" id="SM00855">
    <property type="entry name" value="PGAM"/>
    <property type="match status" value="1"/>
</dbReference>
<dbReference type="InterPro" id="IPR001345">
    <property type="entry name" value="PG/BPGM_mutase_AS"/>
</dbReference>
<evidence type="ECO:0000256" key="3">
    <source>
        <dbReference type="ARBA" id="ARBA00023152"/>
    </source>
</evidence>
<evidence type="ECO:0000256" key="1">
    <source>
        <dbReference type="ARBA" id="ARBA00006717"/>
    </source>
</evidence>
<evidence type="ECO:0000256" key="5">
    <source>
        <dbReference type="HAMAP-Rule" id="MF_01039"/>
    </source>
</evidence>
<dbReference type="GO" id="GO:0004619">
    <property type="term" value="F:phosphoglycerate mutase activity"/>
    <property type="evidence" value="ECO:0007669"/>
    <property type="project" value="UniProtKB-EC"/>
</dbReference>
<comment type="function">
    <text evidence="5 6">Catalyzes the interconversion of 2-phosphoglycerate and 3-phosphoglycerate.</text>
</comment>
<dbReference type="Proteomes" id="UP001073227">
    <property type="component" value="Unassembled WGS sequence"/>
</dbReference>
<feature type="binding site" evidence="5">
    <location>
        <position position="61"/>
    </location>
    <ligand>
        <name>substrate</name>
    </ligand>
</feature>
<dbReference type="CDD" id="cd07067">
    <property type="entry name" value="HP_PGM_like"/>
    <property type="match status" value="1"/>
</dbReference>
<evidence type="ECO:0000313" key="8">
    <source>
        <dbReference type="Proteomes" id="UP001073227"/>
    </source>
</evidence>
<dbReference type="RefSeq" id="WP_267654915.1">
    <property type="nucleotide sequence ID" value="NZ_JAOVZR010000001.1"/>
</dbReference>
<comment type="catalytic activity">
    <reaction evidence="5 6">
        <text>(2R)-2-phosphoglycerate = (2R)-3-phosphoglycerate</text>
        <dbReference type="Rhea" id="RHEA:15901"/>
        <dbReference type="ChEBI" id="CHEBI:58272"/>
        <dbReference type="ChEBI" id="CHEBI:58289"/>
        <dbReference type="EC" id="5.4.2.11"/>
    </reaction>
</comment>
<feature type="binding site" evidence="5">
    <location>
        <begin position="115"/>
        <end position="116"/>
    </location>
    <ligand>
        <name>substrate</name>
    </ligand>
</feature>
<dbReference type="SUPFAM" id="SSF53254">
    <property type="entry name" value="Phosphoglycerate mutase-like"/>
    <property type="match status" value="1"/>
</dbReference>
<keyword evidence="4 5" id="KW-0413">Isomerase</keyword>
<feature type="active site" description="Tele-phosphohistidine intermediate" evidence="5">
    <location>
        <position position="10"/>
    </location>
</feature>
<dbReference type="InterPro" id="IPR005952">
    <property type="entry name" value="Phosphogly_mut1"/>
</dbReference>
<organism evidence="7 8">
    <name type="scientific">Hoeflea algicola</name>
    <dbReference type="NCBI Taxonomy" id="2983763"/>
    <lineage>
        <taxon>Bacteria</taxon>
        <taxon>Pseudomonadati</taxon>
        <taxon>Pseudomonadota</taxon>
        <taxon>Alphaproteobacteria</taxon>
        <taxon>Hyphomicrobiales</taxon>
        <taxon>Rhizobiaceae</taxon>
        <taxon>Hoeflea</taxon>
    </lineage>
</organism>
<evidence type="ECO:0000256" key="4">
    <source>
        <dbReference type="ARBA" id="ARBA00023235"/>
    </source>
</evidence>
<dbReference type="Pfam" id="PF00300">
    <property type="entry name" value="His_Phos_1"/>
    <property type="match status" value="1"/>
</dbReference>
<feature type="binding site" evidence="5">
    <location>
        <position position="99"/>
    </location>
    <ligand>
        <name>substrate</name>
    </ligand>
</feature>